<reference evidence="3" key="1">
    <citation type="submission" date="2017-09" db="EMBL/GenBank/DDBJ databases">
        <title>Depth-based differentiation of microbial function through sediment-hosted aquifers and enrichment of novel symbionts in the deep terrestrial subsurface.</title>
        <authorList>
            <person name="Probst A.J."/>
            <person name="Ladd B."/>
            <person name="Jarett J.K."/>
            <person name="Geller-Mcgrath D.E."/>
            <person name="Sieber C.M.K."/>
            <person name="Emerson J.B."/>
            <person name="Anantharaman K."/>
            <person name="Thomas B.C."/>
            <person name="Malmstrom R."/>
            <person name="Stieglmeier M."/>
            <person name="Klingl A."/>
            <person name="Woyke T."/>
            <person name="Ryan C.M."/>
            <person name="Banfield J.F."/>
        </authorList>
    </citation>
    <scope>NUCLEOTIDE SEQUENCE [LARGE SCALE GENOMIC DNA]</scope>
</reference>
<dbReference type="EMBL" id="PFRD01000071">
    <property type="protein sequence ID" value="PJC56175.1"/>
    <property type="molecule type" value="Genomic_DNA"/>
</dbReference>
<sequence length="113" mass="12755">MKFSEYQEQSKLTAKYPNVGDDFVYPTLGLVGEAGEFANKIKKLMRDKNIFRPSAVSEGDRDDVLKELGDVLWYTAQLATEFGVNLDDVAKSNLEKLLSRLERNQIHGSGDNR</sequence>
<dbReference type="CDD" id="cd11541">
    <property type="entry name" value="NTP-PPase_u4"/>
    <property type="match status" value="1"/>
</dbReference>
<evidence type="ECO:0000259" key="1">
    <source>
        <dbReference type="Pfam" id="PF03819"/>
    </source>
</evidence>
<dbReference type="InterPro" id="IPR011379">
    <property type="entry name" value="MazG-related_GP37"/>
</dbReference>
<dbReference type="AlphaFoldDB" id="A0A2M8FF04"/>
<dbReference type="InterPro" id="IPR004518">
    <property type="entry name" value="MazG-like_dom"/>
</dbReference>
<dbReference type="PIRSF" id="PIRSF006639">
    <property type="entry name" value="UCP006639_pph"/>
    <property type="match status" value="1"/>
</dbReference>
<dbReference type="SUPFAM" id="SSF101386">
    <property type="entry name" value="all-alpha NTP pyrophosphatases"/>
    <property type="match status" value="1"/>
</dbReference>
<protein>
    <recommendedName>
        <fullName evidence="1">NTP pyrophosphohydrolase MazG-like domain-containing protein</fullName>
    </recommendedName>
</protein>
<proteinExistence type="predicted"/>
<evidence type="ECO:0000313" key="2">
    <source>
        <dbReference type="EMBL" id="PJC56175.1"/>
    </source>
</evidence>
<feature type="domain" description="NTP pyrophosphohydrolase MazG-like" evidence="1">
    <location>
        <begin position="29"/>
        <end position="100"/>
    </location>
</feature>
<dbReference type="Gene3D" id="1.10.287.1080">
    <property type="entry name" value="MazG-like"/>
    <property type="match status" value="1"/>
</dbReference>
<accession>A0A2M8FF04</accession>
<comment type="caution">
    <text evidence="2">The sequence shown here is derived from an EMBL/GenBank/DDBJ whole genome shotgun (WGS) entry which is preliminary data.</text>
</comment>
<organism evidence="2 3">
    <name type="scientific">Candidatus Kaiserbacteria bacterium CG_4_9_14_0_2_um_filter_41_32</name>
    <dbReference type="NCBI Taxonomy" id="1974601"/>
    <lineage>
        <taxon>Bacteria</taxon>
        <taxon>Candidatus Kaiseribacteriota</taxon>
    </lineage>
</organism>
<evidence type="ECO:0000313" key="3">
    <source>
        <dbReference type="Proteomes" id="UP000230391"/>
    </source>
</evidence>
<dbReference type="Proteomes" id="UP000230391">
    <property type="component" value="Unassembled WGS sequence"/>
</dbReference>
<gene>
    <name evidence="2" type="ORF">CO026_01845</name>
</gene>
<dbReference type="Pfam" id="PF03819">
    <property type="entry name" value="MazG"/>
    <property type="match status" value="1"/>
</dbReference>
<name>A0A2M8FF04_9BACT</name>